<dbReference type="InterPro" id="IPR036397">
    <property type="entry name" value="RNaseH_sf"/>
</dbReference>
<dbReference type="PANTHER" id="PTHR37984">
    <property type="entry name" value="PROTEIN CBG26694"/>
    <property type="match status" value="1"/>
</dbReference>
<accession>A0AAD4MIH2</accession>
<feature type="compositionally biased region" description="Basic and acidic residues" evidence="1">
    <location>
        <begin position="536"/>
        <end position="548"/>
    </location>
</feature>
<name>A0AAD4MIH2_9BILA</name>
<evidence type="ECO:0000313" key="2">
    <source>
        <dbReference type="EMBL" id="KAI1693546.1"/>
    </source>
</evidence>
<proteinExistence type="predicted"/>
<dbReference type="InterPro" id="IPR050951">
    <property type="entry name" value="Retrovirus_Pol_polyprotein"/>
</dbReference>
<evidence type="ECO:0000256" key="1">
    <source>
        <dbReference type="SAM" id="MobiDB-lite"/>
    </source>
</evidence>
<gene>
    <name evidence="2" type="ORF">DdX_20601</name>
</gene>
<feature type="compositionally biased region" description="Polar residues" evidence="1">
    <location>
        <begin position="614"/>
        <end position="633"/>
    </location>
</feature>
<dbReference type="PANTHER" id="PTHR37984:SF15">
    <property type="entry name" value="INTEGRASE CATALYTIC DOMAIN-CONTAINING PROTEIN"/>
    <property type="match status" value="1"/>
</dbReference>
<dbReference type="SUPFAM" id="SSF53098">
    <property type="entry name" value="Ribonuclease H-like"/>
    <property type="match status" value="1"/>
</dbReference>
<dbReference type="Proteomes" id="UP001201812">
    <property type="component" value="Unassembled WGS sequence"/>
</dbReference>
<keyword evidence="3" id="KW-1185">Reference proteome</keyword>
<dbReference type="AlphaFoldDB" id="A0AAD4MIH2"/>
<evidence type="ECO:0008006" key="4">
    <source>
        <dbReference type="Google" id="ProtNLM"/>
    </source>
</evidence>
<dbReference type="EMBL" id="JAKKPZ010000612">
    <property type="protein sequence ID" value="KAI1693546.1"/>
    <property type="molecule type" value="Genomic_DNA"/>
</dbReference>
<feature type="region of interest" description="Disordered" evidence="1">
    <location>
        <begin position="503"/>
        <end position="564"/>
    </location>
</feature>
<protein>
    <recommendedName>
        <fullName evidence="4">Integrase catalytic domain-containing protein</fullName>
    </recommendedName>
</protein>
<reference evidence="2" key="1">
    <citation type="submission" date="2022-01" db="EMBL/GenBank/DDBJ databases">
        <title>Genome Sequence Resource for Two Populations of Ditylenchus destructor, the Migratory Endoparasitic Phytonematode.</title>
        <authorList>
            <person name="Zhang H."/>
            <person name="Lin R."/>
            <person name="Xie B."/>
        </authorList>
    </citation>
    <scope>NUCLEOTIDE SEQUENCE</scope>
    <source>
        <strain evidence="2">BazhouSP</strain>
    </source>
</reference>
<feature type="region of interest" description="Disordered" evidence="1">
    <location>
        <begin position="594"/>
        <end position="660"/>
    </location>
</feature>
<dbReference type="Gene3D" id="3.30.420.10">
    <property type="entry name" value="Ribonuclease H-like superfamily/Ribonuclease H"/>
    <property type="match status" value="2"/>
</dbReference>
<sequence>MGTTGSSELPDIVDFPVCLYVAGSKHSISEEQDLDPVLAVVRRHLLDPGTEIDTDLESSQDVLWYLDRCEVKDATLFKLVGDKERHQRVVVPSGLQRNLFESMHESILDMFTKFVVSVPVPDTKALTLATAFVEEFVLKYSTPTQIVSDNAKTFSAEFIAEGILAKFLSMKKGKSFDELLNATCFAYNTSVHVTTGDSPFFLMFGRTPVMNIDVILNHKRRDPYVFTPVDEFRRELLICLRTAWTSAAEISAEHAQAMEKRANRGIKPQIITEGDVVMLKRTQVKPGQSPKFRLTWKGLFRVISIDEPHAFIQSCESPQEKLQKVHLNQIKKYLGLKEPDAPGPALTLPQLTPDTAAQLKEHGAEPMSGRQILASASLTLERKSFAFQAVRGTNSAEVWLLVTESGSKGDRTITLQNPGDVIHRAERLVSEGAASHIQTEITRPQPVRVVVKPTPTGPLMEINEVNRNVFIFIPGGRGLEGARRFLNMAGTIFEEGRGRLREIQAQERRDRDRAFTPDRPAARDNRDRSPLPSTSRDTKSSRQQESRKSPVPSTSRGARGSQQPEIDGFNYHFWLTFFPATVVLVDIAPGSGDNGAAPAPEPEVAPEPVVAMDTATTPPGSSAETPADSSSAVANDGVSVPVPEPPSPSPKNTRKKAGRK</sequence>
<dbReference type="InterPro" id="IPR012337">
    <property type="entry name" value="RNaseH-like_sf"/>
</dbReference>
<feature type="compositionally biased region" description="Basic and acidic residues" evidence="1">
    <location>
        <begin position="503"/>
        <end position="529"/>
    </location>
</feature>
<organism evidence="2 3">
    <name type="scientific">Ditylenchus destructor</name>
    <dbReference type="NCBI Taxonomy" id="166010"/>
    <lineage>
        <taxon>Eukaryota</taxon>
        <taxon>Metazoa</taxon>
        <taxon>Ecdysozoa</taxon>
        <taxon>Nematoda</taxon>
        <taxon>Chromadorea</taxon>
        <taxon>Rhabditida</taxon>
        <taxon>Tylenchina</taxon>
        <taxon>Tylenchomorpha</taxon>
        <taxon>Sphaerularioidea</taxon>
        <taxon>Anguinidae</taxon>
        <taxon>Anguininae</taxon>
        <taxon>Ditylenchus</taxon>
    </lineage>
</organism>
<feature type="compositionally biased region" description="Polar residues" evidence="1">
    <location>
        <begin position="551"/>
        <end position="564"/>
    </location>
</feature>
<comment type="caution">
    <text evidence="2">The sequence shown here is derived from an EMBL/GenBank/DDBJ whole genome shotgun (WGS) entry which is preliminary data.</text>
</comment>
<evidence type="ECO:0000313" key="3">
    <source>
        <dbReference type="Proteomes" id="UP001201812"/>
    </source>
</evidence>
<dbReference type="GO" id="GO:0003676">
    <property type="term" value="F:nucleic acid binding"/>
    <property type="evidence" value="ECO:0007669"/>
    <property type="project" value="InterPro"/>
</dbReference>